<protein>
    <submittedName>
        <fullName evidence="2">Thiaminase II</fullName>
    </submittedName>
</protein>
<accession>A0A7C5LBX0</accession>
<dbReference type="PANTHER" id="PTHR43198">
    <property type="entry name" value="BIFUNCTIONAL TH2 PROTEIN"/>
    <property type="match status" value="1"/>
</dbReference>
<dbReference type="NCBIfam" id="TIGR04306">
    <property type="entry name" value="salvage_TenA"/>
    <property type="match status" value="1"/>
</dbReference>
<evidence type="ECO:0000259" key="1">
    <source>
        <dbReference type="Pfam" id="PF03070"/>
    </source>
</evidence>
<dbReference type="GO" id="GO:0050334">
    <property type="term" value="F:thiaminase activity"/>
    <property type="evidence" value="ECO:0007669"/>
    <property type="project" value="InterPro"/>
</dbReference>
<dbReference type="InterPro" id="IPR016084">
    <property type="entry name" value="Haem_Oase-like_multi-hlx"/>
</dbReference>
<dbReference type="Gene3D" id="1.20.910.10">
    <property type="entry name" value="Heme oxygenase-like"/>
    <property type="match status" value="1"/>
</dbReference>
<dbReference type="GO" id="GO:0005829">
    <property type="term" value="C:cytosol"/>
    <property type="evidence" value="ECO:0007669"/>
    <property type="project" value="TreeGrafter"/>
</dbReference>
<dbReference type="InterPro" id="IPR050967">
    <property type="entry name" value="Thiamine_Salvage_TenA"/>
</dbReference>
<feature type="domain" description="Thiaminase-2/PQQC" evidence="1">
    <location>
        <begin position="10"/>
        <end position="216"/>
    </location>
</feature>
<dbReference type="InterPro" id="IPR004305">
    <property type="entry name" value="Thiaminase-2/PQQC"/>
</dbReference>
<dbReference type="GO" id="GO:0006772">
    <property type="term" value="P:thiamine metabolic process"/>
    <property type="evidence" value="ECO:0007669"/>
    <property type="project" value="InterPro"/>
</dbReference>
<dbReference type="PANTHER" id="PTHR43198:SF2">
    <property type="entry name" value="SI:CH1073-67J19.1-RELATED"/>
    <property type="match status" value="1"/>
</dbReference>
<dbReference type="AlphaFoldDB" id="A0A7C5LBX0"/>
<dbReference type="EMBL" id="DRWN01000022">
    <property type="protein sequence ID" value="HHK68021.1"/>
    <property type="molecule type" value="Genomic_DNA"/>
</dbReference>
<name>A0A7C5LBX0_CALS0</name>
<dbReference type="SUPFAM" id="SSF48613">
    <property type="entry name" value="Heme oxygenase-like"/>
    <property type="match status" value="1"/>
</dbReference>
<sequence>MTAFRERLWQGVADIYSSILAHPFITGLTDGSLDIKVFREYVIQDALYLSRFSRALAVLGAKAPDDEASLTLVSASHGALAVERASLHEFLFREWGISVSEIKEYQISPITRAYTDFLTACVYDKPFLTSLSAVLPCFWIYLEVGKELLKKGSPVELYRRWINTYSSPEYERMVNAVLDLTDTVAVDVAEHHLEEAKLYFRLSTIYEYLFWDYAYRGVGWPFKPTP</sequence>
<dbReference type="Pfam" id="PF03070">
    <property type="entry name" value="TENA_THI-4"/>
    <property type="match status" value="1"/>
</dbReference>
<organism evidence="2">
    <name type="scientific">Caldiarchaeum subterraneum</name>
    <dbReference type="NCBI Taxonomy" id="311458"/>
    <lineage>
        <taxon>Archaea</taxon>
        <taxon>Nitrososphaerota</taxon>
        <taxon>Candidatus Caldarchaeales</taxon>
        <taxon>Candidatus Caldarchaeaceae</taxon>
        <taxon>Candidatus Caldarchaeum</taxon>
    </lineage>
</organism>
<dbReference type="CDD" id="cd19365">
    <property type="entry name" value="TenA_C-like"/>
    <property type="match status" value="1"/>
</dbReference>
<evidence type="ECO:0000313" key="2">
    <source>
        <dbReference type="EMBL" id="HHK68021.1"/>
    </source>
</evidence>
<comment type="caution">
    <text evidence="2">The sequence shown here is derived from an EMBL/GenBank/DDBJ whole genome shotgun (WGS) entry which is preliminary data.</text>
</comment>
<proteinExistence type="predicted"/>
<gene>
    <name evidence="2" type="primary">tenA</name>
    <name evidence="2" type="ORF">ENM11_02550</name>
</gene>
<reference evidence="2" key="1">
    <citation type="journal article" date="2020" name="mSystems">
        <title>Genome- and Community-Level Interaction Insights into Carbon Utilization and Element Cycling Functions of Hydrothermarchaeota in Hydrothermal Sediment.</title>
        <authorList>
            <person name="Zhou Z."/>
            <person name="Liu Y."/>
            <person name="Xu W."/>
            <person name="Pan J."/>
            <person name="Luo Z.H."/>
            <person name="Li M."/>
        </authorList>
    </citation>
    <scope>NUCLEOTIDE SEQUENCE [LARGE SCALE GENOMIC DNA]</scope>
    <source>
        <strain evidence="2">SpSt-1056</strain>
    </source>
</reference>
<dbReference type="InterPro" id="IPR027574">
    <property type="entry name" value="Thiaminase_II"/>
</dbReference>